<keyword evidence="3" id="KW-0731">Sigma factor</keyword>
<comment type="similarity">
    <text evidence="1">Belongs to the sigma-70 factor family. ECF subfamily.</text>
</comment>
<comment type="caution">
    <text evidence="7">The sequence shown here is derived from an EMBL/GenBank/DDBJ whole genome shotgun (WGS) entry which is preliminary data.</text>
</comment>
<sequence>MSLEQLIEQCKKNDAKAQSQIYKLHASKLFSLCLKYSRNYAEAEDNLQDAFITIFKKITQFKNKGSLEGWMKRITINTALQCYRSVGVFDIINEDQIEDITVEINEDEISIDFLLEIIQELPDRYRLVFNLYALDGYSHKEVAEMLNISTGTSKSNLARARLILKEKIEKYKANLNSQTL</sequence>
<dbReference type="CDD" id="cd06171">
    <property type="entry name" value="Sigma70_r4"/>
    <property type="match status" value="1"/>
</dbReference>
<dbReference type="Gene3D" id="1.10.10.10">
    <property type="entry name" value="Winged helix-like DNA-binding domain superfamily/Winged helix DNA-binding domain"/>
    <property type="match status" value="1"/>
</dbReference>
<dbReference type="RefSeq" id="WP_120200070.1">
    <property type="nucleotide sequence ID" value="NZ_RAQJ01000001.1"/>
</dbReference>
<evidence type="ECO:0000256" key="4">
    <source>
        <dbReference type="ARBA" id="ARBA00023163"/>
    </source>
</evidence>
<proteinExistence type="inferred from homology"/>
<dbReference type="NCBIfam" id="TIGR02937">
    <property type="entry name" value="sigma70-ECF"/>
    <property type="match status" value="1"/>
</dbReference>
<dbReference type="EMBL" id="RAQJ01000001">
    <property type="protein sequence ID" value="RKE98886.1"/>
    <property type="molecule type" value="Genomic_DNA"/>
</dbReference>
<accession>A0A420DXF8</accession>
<protein>
    <submittedName>
        <fullName evidence="7">RNA polymerase sigma-70 factor (ECF subfamily)</fullName>
    </submittedName>
</protein>
<feature type="domain" description="RNA polymerase sigma-70 region 2" evidence="5">
    <location>
        <begin position="22"/>
        <end position="85"/>
    </location>
</feature>
<keyword evidence="4" id="KW-0804">Transcription</keyword>
<name>A0A420DXF8_9FLAO</name>
<evidence type="ECO:0000259" key="6">
    <source>
        <dbReference type="Pfam" id="PF08281"/>
    </source>
</evidence>
<dbReference type="OrthoDB" id="1056775at2"/>
<evidence type="ECO:0000256" key="3">
    <source>
        <dbReference type="ARBA" id="ARBA00023082"/>
    </source>
</evidence>
<dbReference type="InterPro" id="IPR013249">
    <property type="entry name" value="RNA_pol_sigma70_r4_t2"/>
</dbReference>
<dbReference type="PANTHER" id="PTHR43133">
    <property type="entry name" value="RNA POLYMERASE ECF-TYPE SIGMA FACTO"/>
    <property type="match status" value="1"/>
</dbReference>
<keyword evidence="8" id="KW-1185">Reference proteome</keyword>
<dbReference type="Proteomes" id="UP000284892">
    <property type="component" value="Unassembled WGS sequence"/>
</dbReference>
<dbReference type="InterPro" id="IPR013325">
    <property type="entry name" value="RNA_pol_sigma_r2"/>
</dbReference>
<dbReference type="InterPro" id="IPR039425">
    <property type="entry name" value="RNA_pol_sigma-70-like"/>
</dbReference>
<dbReference type="AlphaFoldDB" id="A0A420DXF8"/>
<dbReference type="Gene3D" id="1.10.1740.10">
    <property type="match status" value="1"/>
</dbReference>
<dbReference type="GO" id="GO:0003677">
    <property type="term" value="F:DNA binding"/>
    <property type="evidence" value="ECO:0007669"/>
    <property type="project" value="InterPro"/>
</dbReference>
<dbReference type="SUPFAM" id="SSF88659">
    <property type="entry name" value="Sigma3 and sigma4 domains of RNA polymerase sigma factors"/>
    <property type="match status" value="1"/>
</dbReference>
<dbReference type="SUPFAM" id="SSF88946">
    <property type="entry name" value="Sigma2 domain of RNA polymerase sigma factors"/>
    <property type="match status" value="1"/>
</dbReference>
<dbReference type="GO" id="GO:0006352">
    <property type="term" value="P:DNA-templated transcription initiation"/>
    <property type="evidence" value="ECO:0007669"/>
    <property type="project" value="InterPro"/>
</dbReference>
<dbReference type="InterPro" id="IPR014284">
    <property type="entry name" value="RNA_pol_sigma-70_dom"/>
</dbReference>
<dbReference type="InterPro" id="IPR013324">
    <property type="entry name" value="RNA_pol_sigma_r3/r4-like"/>
</dbReference>
<dbReference type="Pfam" id="PF04542">
    <property type="entry name" value="Sigma70_r2"/>
    <property type="match status" value="1"/>
</dbReference>
<gene>
    <name evidence="7" type="ORF">BXY80_0981</name>
</gene>
<evidence type="ECO:0000256" key="1">
    <source>
        <dbReference type="ARBA" id="ARBA00010641"/>
    </source>
</evidence>
<organism evidence="7 8">
    <name type="scientific">Ichthyenterobacterium magnum</name>
    <dbReference type="NCBI Taxonomy" id="1230530"/>
    <lineage>
        <taxon>Bacteria</taxon>
        <taxon>Pseudomonadati</taxon>
        <taxon>Bacteroidota</taxon>
        <taxon>Flavobacteriia</taxon>
        <taxon>Flavobacteriales</taxon>
        <taxon>Flavobacteriaceae</taxon>
        <taxon>Ichthyenterobacterium</taxon>
    </lineage>
</organism>
<reference evidence="7 8" key="1">
    <citation type="submission" date="2018-09" db="EMBL/GenBank/DDBJ databases">
        <title>Genomic Encyclopedia of Archaeal and Bacterial Type Strains, Phase II (KMG-II): from individual species to whole genera.</title>
        <authorList>
            <person name="Goeker M."/>
        </authorList>
    </citation>
    <scope>NUCLEOTIDE SEQUENCE [LARGE SCALE GENOMIC DNA]</scope>
    <source>
        <strain evidence="7 8">DSM 26283</strain>
    </source>
</reference>
<dbReference type="GO" id="GO:0016987">
    <property type="term" value="F:sigma factor activity"/>
    <property type="evidence" value="ECO:0007669"/>
    <property type="project" value="UniProtKB-KW"/>
</dbReference>
<keyword evidence="2" id="KW-0805">Transcription regulation</keyword>
<dbReference type="InterPro" id="IPR007627">
    <property type="entry name" value="RNA_pol_sigma70_r2"/>
</dbReference>
<dbReference type="InterPro" id="IPR036388">
    <property type="entry name" value="WH-like_DNA-bd_sf"/>
</dbReference>
<evidence type="ECO:0000259" key="5">
    <source>
        <dbReference type="Pfam" id="PF04542"/>
    </source>
</evidence>
<evidence type="ECO:0000313" key="8">
    <source>
        <dbReference type="Proteomes" id="UP000284892"/>
    </source>
</evidence>
<dbReference type="Pfam" id="PF08281">
    <property type="entry name" value="Sigma70_r4_2"/>
    <property type="match status" value="1"/>
</dbReference>
<evidence type="ECO:0000313" key="7">
    <source>
        <dbReference type="EMBL" id="RKE98886.1"/>
    </source>
</evidence>
<dbReference type="PANTHER" id="PTHR43133:SF46">
    <property type="entry name" value="RNA POLYMERASE SIGMA-70 FACTOR ECF SUBFAMILY"/>
    <property type="match status" value="1"/>
</dbReference>
<evidence type="ECO:0000256" key="2">
    <source>
        <dbReference type="ARBA" id="ARBA00023015"/>
    </source>
</evidence>
<feature type="domain" description="RNA polymerase sigma factor 70 region 4 type 2" evidence="6">
    <location>
        <begin position="114"/>
        <end position="162"/>
    </location>
</feature>